<dbReference type="Proteomes" id="UP000198994">
    <property type="component" value="Unassembled WGS sequence"/>
</dbReference>
<dbReference type="GO" id="GO:0004563">
    <property type="term" value="F:beta-N-acetylhexosaminidase activity"/>
    <property type="evidence" value="ECO:0007669"/>
    <property type="project" value="UniProtKB-EC"/>
</dbReference>
<dbReference type="GO" id="GO:0009254">
    <property type="term" value="P:peptidoglycan turnover"/>
    <property type="evidence" value="ECO:0007669"/>
    <property type="project" value="TreeGrafter"/>
</dbReference>
<evidence type="ECO:0000256" key="4">
    <source>
        <dbReference type="ARBA" id="ARBA00022801"/>
    </source>
</evidence>
<dbReference type="InterPro" id="IPR017853">
    <property type="entry name" value="GH"/>
</dbReference>
<dbReference type="PROSITE" id="PS00775">
    <property type="entry name" value="GLYCOSYL_HYDROL_F3"/>
    <property type="match status" value="1"/>
</dbReference>
<dbReference type="InterPro" id="IPR036962">
    <property type="entry name" value="Glyco_hydro_3_N_sf"/>
</dbReference>
<comment type="catalytic activity">
    <reaction evidence="1">
        <text>Hydrolysis of terminal non-reducing N-acetyl-D-hexosamine residues in N-acetyl-beta-D-hexosaminides.</text>
        <dbReference type="EC" id="3.2.1.52"/>
    </reaction>
</comment>
<evidence type="ECO:0000256" key="1">
    <source>
        <dbReference type="ARBA" id="ARBA00001231"/>
    </source>
</evidence>
<proteinExistence type="inferred from homology"/>
<evidence type="ECO:0000256" key="2">
    <source>
        <dbReference type="ARBA" id="ARBA00005336"/>
    </source>
</evidence>
<dbReference type="PANTHER" id="PTHR30480">
    <property type="entry name" value="BETA-HEXOSAMINIDASE-RELATED"/>
    <property type="match status" value="1"/>
</dbReference>
<dbReference type="PANTHER" id="PTHR30480:SF13">
    <property type="entry name" value="BETA-HEXOSAMINIDASE"/>
    <property type="match status" value="1"/>
</dbReference>
<sequence>MSQHFGAAILAPQGLRLTAGEKDFFADAKPFGFILFARNLDTPEQIRALNAELRDTVGRDAPVFIDQEGGRVQRLRAPLATDWLPPLDDVALFGEAAVEAMRLRFQITALELRSYGIDGNCAPMLDVARAETHAFLRNRCYGETPDRVSEIGLAVAQGLMQGGVLPVIKHLPGHGLAQLDSHLDLPRVSAPREELDRVDFEAFRPFHDLPLGMTAHLVYEGLNEQPATVDPAMIRLIRQDIGFTGFLMTDDISMEALSGTIADRARGSIAAGCDCVLHCNGEMPEMVELMHEAGEMSDAAQARAEAALAARTAPADVDIEALRAEREALLAGRP</sequence>
<dbReference type="Gene3D" id="3.20.20.300">
    <property type="entry name" value="Glycoside hydrolase, family 3, N-terminal domain"/>
    <property type="match status" value="1"/>
</dbReference>
<dbReference type="EMBL" id="FNAV01000011">
    <property type="protein sequence ID" value="SDF01509.1"/>
    <property type="molecule type" value="Genomic_DNA"/>
</dbReference>
<reference evidence="8" key="1">
    <citation type="submission" date="2016-10" db="EMBL/GenBank/DDBJ databases">
        <authorList>
            <person name="Varghese N."/>
            <person name="Submissions S."/>
        </authorList>
    </citation>
    <scope>NUCLEOTIDE SEQUENCE [LARGE SCALE GENOMIC DNA]</scope>
    <source>
        <strain evidence="8">DSM 10146</strain>
    </source>
</reference>
<keyword evidence="4" id="KW-0378">Hydrolase</keyword>
<dbReference type="SUPFAM" id="SSF51445">
    <property type="entry name" value="(Trans)glycosidases"/>
    <property type="match status" value="1"/>
</dbReference>
<dbReference type="InterPro" id="IPR050226">
    <property type="entry name" value="NagZ_Beta-hexosaminidase"/>
</dbReference>
<keyword evidence="8" id="KW-1185">Reference proteome</keyword>
<organism evidence="7 8">
    <name type="scientific">Salipiger thiooxidans</name>
    <dbReference type="NCBI Taxonomy" id="282683"/>
    <lineage>
        <taxon>Bacteria</taxon>
        <taxon>Pseudomonadati</taxon>
        <taxon>Pseudomonadota</taxon>
        <taxon>Alphaproteobacteria</taxon>
        <taxon>Rhodobacterales</taxon>
        <taxon>Roseobacteraceae</taxon>
        <taxon>Salipiger</taxon>
    </lineage>
</organism>
<feature type="domain" description="Glycoside hydrolase family 3 N-terminal" evidence="6">
    <location>
        <begin position="31"/>
        <end position="296"/>
    </location>
</feature>
<comment type="similarity">
    <text evidence="2">Belongs to the glycosyl hydrolase 3 family.</text>
</comment>
<accession>A0A1G7HNC5</accession>
<keyword evidence="5" id="KW-0326">Glycosidase</keyword>
<dbReference type="InterPro" id="IPR019800">
    <property type="entry name" value="Glyco_hydro_3_AS"/>
</dbReference>
<evidence type="ECO:0000259" key="6">
    <source>
        <dbReference type="Pfam" id="PF00933"/>
    </source>
</evidence>
<evidence type="ECO:0000256" key="3">
    <source>
        <dbReference type="ARBA" id="ARBA00012663"/>
    </source>
</evidence>
<name>A0A1G7HNC5_9RHOB</name>
<gene>
    <name evidence="7" type="ORF">SAMN04488105_11151</name>
</gene>
<dbReference type="OrthoDB" id="9786661at2"/>
<dbReference type="EC" id="3.2.1.52" evidence="3"/>
<dbReference type="RefSeq" id="WP_089961382.1">
    <property type="nucleotide sequence ID" value="NZ_FNAV01000011.1"/>
</dbReference>
<dbReference type="AlphaFoldDB" id="A0A1G7HNC5"/>
<dbReference type="InterPro" id="IPR001764">
    <property type="entry name" value="Glyco_hydro_3_N"/>
</dbReference>
<dbReference type="STRING" id="282683.SAMN04488105_11151"/>
<dbReference type="GO" id="GO:0005975">
    <property type="term" value="P:carbohydrate metabolic process"/>
    <property type="evidence" value="ECO:0007669"/>
    <property type="project" value="InterPro"/>
</dbReference>
<protein>
    <recommendedName>
        <fullName evidence="3">beta-N-acetylhexosaminidase</fullName>
        <ecNumber evidence="3">3.2.1.52</ecNumber>
    </recommendedName>
</protein>
<evidence type="ECO:0000313" key="7">
    <source>
        <dbReference type="EMBL" id="SDF01509.1"/>
    </source>
</evidence>
<evidence type="ECO:0000313" key="8">
    <source>
        <dbReference type="Proteomes" id="UP000198994"/>
    </source>
</evidence>
<evidence type="ECO:0000256" key="5">
    <source>
        <dbReference type="ARBA" id="ARBA00023295"/>
    </source>
</evidence>
<dbReference type="Pfam" id="PF00933">
    <property type="entry name" value="Glyco_hydro_3"/>
    <property type="match status" value="1"/>
</dbReference>